<evidence type="ECO:0000256" key="3">
    <source>
        <dbReference type="ARBA" id="ARBA00012663"/>
    </source>
</evidence>
<dbReference type="CDD" id="cd06563">
    <property type="entry name" value="GH20_chitobiase-like"/>
    <property type="match status" value="1"/>
</dbReference>
<dbReference type="SUPFAM" id="SSF55545">
    <property type="entry name" value="beta-N-acetylhexosaminidase-like domain"/>
    <property type="match status" value="1"/>
</dbReference>
<dbReference type="AlphaFoldDB" id="A0A8F9XMF2"/>
<dbReference type="Gene3D" id="3.30.379.10">
    <property type="entry name" value="Chitobiase/beta-hexosaminidase domain 2-like"/>
    <property type="match status" value="1"/>
</dbReference>
<evidence type="ECO:0000256" key="2">
    <source>
        <dbReference type="ARBA" id="ARBA00006285"/>
    </source>
</evidence>
<dbReference type="SUPFAM" id="SSF51445">
    <property type="entry name" value="(Trans)glycosidases"/>
    <property type="match status" value="1"/>
</dbReference>
<dbReference type="Pfam" id="PF00728">
    <property type="entry name" value="Glyco_hydro_20"/>
    <property type="match status" value="1"/>
</dbReference>
<evidence type="ECO:0000256" key="1">
    <source>
        <dbReference type="ARBA" id="ARBA00001231"/>
    </source>
</evidence>
<evidence type="ECO:0000256" key="4">
    <source>
        <dbReference type="ARBA" id="ARBA00022801"/>
    </source>
</evidence>
<dbReference type="InterPro" id="IPR029018">
    <property type="entry name" value="Hex-like_dom2"/>
</dbReference>
<gene>
    <name evidence="9" type="ORF">K0B96_04980</name>
</gene>
<protein>
    <recommendedName>
        <fullName evidence="3">beta-N-acetylhexosaminidase</fullName>
        <ecNumber evidence="3">3.2.1.52</ecNumber>
    </recommendedName>
</protein>
<dbReference type="RefSeq" id="WP_220164490.1">
    <property type="nucleotide sequence ID" value="NZ_CP080507.1"/>
</dbReference>
<dbReference type="GO" id="GO:0005975">
    <property type="term" value="P:carbohydrate metabolic process"/>
    <property type="evidence" value="ECO:0007669"/>
    <property type="project" value="InterPro"/>
</dbReference>
<proteinExistence type="inferred from homology"/>
<comment type="similarity">
    <text evidence="2">Belongs to the glycosyl hydrolase 20 family.</text>
</comment>
<evidence type="ECO:0000259" key="8">
    <source>
        <dbReference type="Pfam" id="PF02838"/>
    </source>
</evidence>
<dbReference type="InterPro" id="IPR015883">
    <property type="entry name" value="Glyco_hydro_20_cat"/>
</dbReference>
<dbReference type="EC" id="3.2.1.52" evidence="3"/>
<comment type="catalytic activity">
    <reaction evidence="1">
        <text>Hydrolysis of terminal non-reducing N-acetyl-D-hexosamine residues in N-acetyl-beta-D-hexosaminides.</text>
        <dbReference type="EC" id="3.2.1.52"/>
    </reaction>
</comment>
<evidence type="ECO:0000259" key="7">
    <source>
        <dbReference type="Pfam" id="PF00728"/>
    </source>
</evidence>
<accession>A0A8F9XMF2</accession>
<feature type="active site" description="Proton donor" evidence="6">
    <location>
        <position position="319"/>
    </location>
</feature>
<dbReference type="GO" id="GO:0030203">
    <property type="term" value="P:glycosaminoglycan metabolic process"/>
    <property type="evidence" value="ECO:0007669"/>
    <property type="project" value="TreeGrafter"/>
</dbReference>
<dbReference type="InterPro" id="IPR015882">
    <property type="entry name" value="HEX_bac_N"/>
</dbReference>
<evidence type="ECO:0000256" key="5">
    <source>
        <dbReference type="ARBA" id="ARBA00023295"/>
    </source>
</evidence>
<dbReference type="PANTHER" id="PTHR22600:SF57">
    <property type="entry name" value="BETA-N-ACETYLHEXOSAMINIDASE"/>
    <property type="match status" value="1"/>
</dbReference>
<sequence length="525" mass="57806">MMLVTPALIPQPQQCTVLDRPPFTLTADTALHAPPALAHAAEQLAARLRFATGWKFPVLAAAADHTPSPAAIVFVASAHIAHPEGYSLRVTSEGALITAAADAGAFYAAQTLLQLFPPAVFDSAPRPDLAWTAPAIEISDAPRFRWRGVMVDSARFFQPIAALKKFVDVLSQHKFNVFHWHLVDDQGWRIEIKKYPQLTAVGSQRRETVRGHSALNLGGDNAPVAGFYTQEEIRDFVAYAAARHIHVLPEIEMPGHAQAAVASYPELGLLAQPRDVSCTWGIHETLFNTKPATFAFLQDVLTEVIALFPFEYLHIGGDEAVKKQWQDDPATQAHLKSLGLPDEEHLQSWFIQQIETFLAARGRKLVGWDEILEGGLAKTATVMSWRGTEGAIAAARHGNDAIMCPNPFVYFDHYQTDTPGTEPLGIGGNSPLAKVHGYEPIPAELSAAQARSIIGVQGQLWTEYIPTSARLEFMAFPRACALAEVAWSEKSRPDFAHFLARLCTHLRRLDVQDVRYRAPLEYVRA</sequence>
<dbReference type="PANTHER" id="PTHR22600">
    <property type="entry name" value="BETA-HEXOSAMINIDASE"/>
    <property type="match status" value="1"/>
</dbReference>
<dbReference type="Gene3D" id="3.20.20.80">
    <property type="entry name" value="Glycosidases"/>
    <property type="match status" value="1"/>
</dbReference>
<dbReference type="PRINTS" id="PR00738">
    <property type="entry name" value="GLHYDRLASE20"/>
</dbReference>
<keyword evidence="10" id="KW-1185">Reference proteome</keyword>
<feature type="domain" description="Beta-hexosaminidase bacterial type N-terminal" evidence="8">
    <location>
        <begin position="6"/>
        <end position="141"/>
    </location>
</feature>
<reference evidence="9" key="1">
    <citation type="submission" date="2021-08" db="EMBL/GenBank/DDBJ databases">
        <title>Genome of a novel bacterium of the phylum Verrucomicrobia, Oleiharenicola sp. KSB-15.</title>
        <authorList>
            <person name="Chung J.-H."/>
            <person name="Ahn J.-H."/>
            <person name="Yoon Y."/>
            <person name="Kim D.-Y."/>
            <person name="An S.-H."/>
            <person name="Park I."/>
            <person name="Yeon J."/>
        </authorList>
    </citation>
    <scope>NUCLEOTIDE SEQUENCE</scope>
    <source>
        <strain evidence="9">KSB-15</strain>
    </source>
</reference>
<keyword evidence="4" id="KW-0378">Hydrolase</keyword>
<dbReference type="EMBL" id="CP080507">
    <property type="protein sequence ID" value="QYM79974.1"/>
    <property type="molecule type" value="Genomic_DNA"/>
</dbReference>
<dbReference type="PIRSF" id="PIRSF001093">
    <property type="entry name" value="B-hxosamndse_ab_euk"/>
    <property type="match status" value="1"/>
</dbReference>
<dbReference type="Pfam" id="PF02838">
    <property type="entry name" value="Glyco_hydro_20b"/>
    <property type="match status" value="1"/>
</dbReference>
<evidence type="ECO:0000256" key="6">
    <source>
        <dbReference type="PIRSR" id="PIRSR625705-1"/>
    </source>
</evidence>
<feature type="domain" description="Glycoside hydrolase family 20 catalytic" evidence="7">
    <location>
        <begin position="144"/>
        <end position="489"/>
    </location>
</feature>
<dbReference type="Proteomes" id="UP000825051">
    <property type="component" value="Chromosome"/>
</dbReference>
<dbReference type="GO" id="GO:0016020">
    <property type="term" value="C:membrane"/>
    <property type="evidence" value="ECO:0007669"/>
    <property type="project" value="TreeGrafter"/>
</dbReference>
<organism evidence="9 10">
    <name type="scientific">Horticoccus luteus</name>
    <dbReference type="NCBI Taxonomy" id="2862869"/>
    <lineage>
        <taxon>Bacteria</taxon>
        <taxon>Pseudomonadati</taxon>
        <taxon>Verrucomicrobiota</taxon>
        <taxon>Opitutia</taxon>
        <taxon>Opitutales</taxon>
        <taxon>Opitutaceae</taxon>
        <taxon>Horticoccus</taxon>
    </lineage>
</organism>
<dbReference type="InterPro" id="IPR025705">
    <property type="entry name" value="Beta_hexosaminidase_sua/sub"/>
</dbReference>
<keyword evidence="5" id="KW-0326">Glycosidase</keyword>
<dbReference type="GO" id="GO:0004563">
    <property type="term" value="F:beta-N-acetylhexosaminidase activity"/>
    <property type="evidence" value="ECO:0007669"/>
    <property type="project" value="UniProtKB-EC"/>
</dbReference>
<dbReference type="KEGG" id="ole:K0B96_04980"/>
<dbReference type="InterPro" id="IPR017853">
    <property type="entry name" value="GH"/>
</dbReference>
<name>A0A8F9XMF2_9BACT</name>
<evidence type="ECO:0000313" key="9">
    <source>
        <dbReference type="EMBL" id="QYM79974.1"/>
    </source>
</evidence>
<evidence type="ECO:0000313" key="10">
    <source>
        <dbReference type="Proteomes" id="UP000825051"/>
    </source>
</evidence>